<sequence>MNNLTLNESKLFQSRYTCRAYKNIQVDREILNKVFTDATKSPSWANSQPWEIFVAGGDTLEELRTAYLTAFKNGISINSDIPRPENWPEKLDNRMKQMAIEKFEQMGIDRDDKEARNKHIENNFNFFGAPVVAFLCMDDSLSEWSVLDMGQLSQSLMLAAQAHGLDSAPSYTFVAYPDKLRGILDIPSHLKIVLGISIGYGDHEHEQNQHKTSRAPLEEVVYFRGV</sequence>
<dbReference type="Pfam" id="PF00881">
    <property type="entry name" value="Nitroreductase"/>
    <property type="match status" value="1"/>
</dbReference>
<dbReference type="InterPro" id="IPR029479">
    <property type="entry name" value="Nitroreductase"/>
</dbReference>
<evidence type="ECO:0000259" key="6">
    <source>
        <dbReference type="Pfam" id="PF00881"/>
    </source>
</evidence>
<evidence type="ECO:0000256" key="2">
    <source>
        <dbReference type="ARBA" id="ARBA00007118"/>
    </source>
</evidence>
<dbReference type="GO" id="GO:0016491">
    <property type="term" value="F:oxidoreductase activity"/>
    <property type="evidence" value="ECO:0007669"/>
    <property type="project" value="UniProtKB-KW"/>
</dbReference>
<evidence type="ECO:0000256" key="5">
    <source>
        <dbReference type="ARBA" id="ARBA00023002"/>
    </source>
</evidence>
<dbReference type="AlphaFoldDB" id="A0A4R4B2C1"/>
<dbReference type="Proteomes" id="UP000295285">
    <property type="component" value="Unassembled WGS sequence"/>
</dbReference>
<comment type="similarity">
    <text evidence="2">Belongs to the nitroreductase family.</text>
</comment>
<evidence type="ECO:0000256" key="1">
    <source>
        <dbReference type="ARBA" id="ARBA00001917"/>
    </source>
</evidence>
<proteinExistence type="inferred from homology"/>
<dbReference type="PANTHER" id="PTHR43673">
    <property type="entry name" value="NAD(P)H NITROREDUCTASE YDGI-RELATED"/>
    <property type="match status" value="1"/>
</dbReference>
<dbReference type="Gene3D" id="3.40.109.10">
    <property type="entry name" value="NADH Oxidase"/>
    <property type="match status" value="1"/>
</dbReference>
<evidence type="ECO:0000313" key="7">
    <source>
        <dbReference type="EMBL" id="TCW47742.1"/>
    </source>
</evidence>
<dbReference type="SUPFAM" id="SSF55469">
    <property type="entry name" value="FMN-dependent nitroreductase-like"/>
    <property type="match status" value="1"/>
</dbReference>
<keyword evidence="3" id="KW-0285">Flavoprotein</keyword>
<dbReference type="PANTHER" id="PTHR43673:SF2">
    <property type="entry name" value="NITROREDUCTASE"/>
    <property type="match status" value="1"/>
</dbReference>
<evidence type="ECO:0000256" key="3">
    <source>
        <dbReference type="ARBA" id="ARBA00022630"/>
    </source>
</evidence>
<comment type="cofactor">
    <cofactor evidence="1">
        <name>FMN</name>
        <dbReference type="ChEBI" id="CHEBI:58210"/>
    </cofactor>
</comment>
<dbReference type="InterPro" id="IPR000415">
    <property type="entry name" value="Nitroreductase-like"/>
</dbReference>
<dbReference type="RefSeq" id="WP_131934892.1">
    <property type="nucleotide sequence ID" value="NZ_SMDF01000024.1"/>
</dbReference>
<accession>A0A4R4B2C1</accession>
<evidence type="ECO:0000313" key="8">
    <source>
        <dbReference type="Proteomes" id="UP000295285"/>
    </source>
</evidence>
<keyword evidence="5" id="KW-0560">Oxidoreductase</keyword>
<organism evidence="7 8">
    <name type="scientific">Bacillus thuringiensis</name>
    <dbReference type="NCBI Taxonomy" id="1428"/>
    <lineage>
        <taxon>Bacteria</taxon>
        <taxon>Bacillati</taxon>
        <taxon>Bacillota</taxon>
        <taxon>Bacilli</taxon>
        <taxon>Bacillales</taxon>
        <taxon>Bacillaceae</taxon>
        <taxon>Bacillus</taxon>
        <taxon>Bacillus cereus group</taxon>
    </lineage>
</organism>
<feature type="domain" description="Nitroreductase" evidence="6">
    <location>
        <begin position="14"/>
        <end position="200"/>
    </location>
</feature>
<dbReference type="CDD" id="cd02136">
    <property type="entry name" value="PnbA_NfnB-like"/>
    <property type="match status" value="1"/>
</dbReference>
<gene>
    <name evidence="7" type="ORF">EC910_12358</name>
</gene>
<dbReference type="EMBL" id="SMDG01000023">
    <property type="protein sequence ID" value="TCW47742.1"/>
    <property type="molecule type" value="Genomic_DNA"/>
</dbReference>
<keyword evidence="4" id="KW-0288">FMN</keyword>
<comment type="caution">
    <text evidence="7">The sequence shown here is derived from an EMBL/GenBank/DDBJ whole genome shotgun (WGS) entry which is preliminary data.</text>
</comment>
<protein>
    <submittedName>
        <fullName evidence="7">Nitroreductase</fullName>
    </submittedName>
</protein>
<evidence type="ECO:0000256" key="4">
    <source>
        <dbReference type="ARBA" id="ARBA00022643"/>
    </source>
</evidence>
<name>A0A4R4B2C1_BACTU</name>
<reference evidence="7 8" key="1">
    <citation type="submission" date="2019-03" db="EMBL/GenBank/DDBJ databases">
        <title>Above-ground endophytic microbial communities from plants in different locations in the United States.</title>
        <authorList>
            <person name="Frank C."/>
        </authorList>
    </citation>
    <scope>NUCLEOTIDE SEQUENCE [LARGE SCALE GENOMIC DNA]</scope>
    <source>
        <strain evidence="7 8">LP_2_YM</strain>
    </source>
</reference>